<protein>
    <recommendedName>
        <fullName evidence="8">Planctomycete cytochrome C</fullName>
    </recommendedName>
</protein>
<evidence type="ECO:0000259" key="2">
    <source>
        <dbReference type="Pfam" id="PF07626"/>
    </source>
</evidence>
<reference evidence="6 7" key="1">
    <citation type="journal article" date="2020" name="Antonie Van Leeuwenhoek">
        <title>Rhodopirellula heiligendammensis sp. nov., Rhodopirellula pilleata sp. nov., and Rhodopirellula solitaria sp. nov. isolated from natural or artificial marine surfaces in Northern Germany and California, USA, and emended description of the genus Rhodopirellula.</title>
        <authorList>
            <person name="Kallscheuer N."/>
            <person name="Wiegand S."/>
            <person name="Jogler M."/>
            <person name="Boedeker C."/>
            <person name="Peeters S.H."/>
            <person name="Rast P."/>
            <person name="Heuer A."/>
            <person name="Jetten M.S.M."/>
            <person name="Rohde M."/>
            <person name="Jogler C."/>
        </authorList>
    </citation>
    <scope>NUCLEOTIDE SEQUENCE [LARGE SCALE GENOMIC DNA]</scope>
    <source>
        <strain evidence="6 7">Poly21</strain>
    </source>
</reference>
<evidence type="ECO:0000313" key="7">
    <source>
        <dbReference type="Proteomes" id="UP000319908"/>
    </source>
</evidence>
<dbReference type="RefSeq" id="WP_146406546.1">
    <property type="nucleotide sequence ID" value="NZ_SJPU01000001.1"/>
</dbReference>
<proteinExistence type="predicted"/>
<name>A0A5C6C6S6_9BACT</name>
<feature type="domain" description="DUF1585" evidence="1">
    <location>
        <begin position="622"/>
        <end position="693"/>
    </location>
</feature>
<dbReference type="AlphaFoldDB" id="A0A5C6C6S6"/>
<evidence type="ECO:0000259" key="5">
    <source>
        <dbReference type="Pfam" id="PF07637"/>
    </source>
</evidence>
<dbReference type="InterPro" id="IPR013042">
    <property type="entry name" value="DUF1592"/>
</dbReference>
<gene>
    <name evidence="6" type="ORF">Poly21_19930</name>
</gene>
<dbReference type="Proteomes" id="UP000319908">
    <property type="component" value="Unassembled WGS sequence"/>
</dbReference>
<dbReference type="InterPro" id="IPR013036">
    <property type="entry name" value="DUF1587"/>
</dbReference>
<dbReference type="EMBL" id="SJPU01000001">
    <property type="protein sequence ID" value="TWU19815.1"/>
    <property type="molecule type" value="Genomic_DNA"/>
</dbReference>
<dbReference type="InterPro" id="IPR011478">
    <property type="entry name" value="DUF1585"/>
</dbReference>
<dbReference type="Pfam" id="PF07637">
    <property type="entry name" value="PSD5"/>
    <property type="match status" value="1"/>
</dbReference>
<feature type="domain" description="DUF1587" evidence="2">
    <location>
        <begin position="205"/>
        <end position="243"/>
    </location>
</feature>
<evidence type="ECO:0000259" key="4">
    <source>
        <dbReference type="Pfam" id="PF07631"/>
    </source>
</evidence>
<dbReference type="Pfam" id="PF07631">
    <property type="entry name" value="PSD4"/>
    <property type="match status" value="1"/>
</dbReference>
<dbReference type="Pfam" id="PF07627">
    <property type="entry name" value="PSCyt3"/>
    <property type="match status" value="1"/>
</dbReference>
<feature type="domain" description="DUF1588" evidence="3">
    <location>
        <begin position="507"/>
        <end position="605"/>
    </location>
</feature>
<keyword evidence="7" id="KW-1185">Reference proteome</keyword>
<evidence type="ECO:0000313" key="6">
    <source>
        <dbReference type="EMBL" id="TWU19815.1"/>
    </source>
</evidence>
<dbReference type="InterPro" id="IPR013039">
    <property type="entry name" value="DUF1588"/>
</dbReference>
<evidence type="ECO:0008006" key="8">
    <source>
        <dbReference type="Google" id="ProtNLM"/>
    </source>
</evidence>
<organism evidence="6 7">
    <name type="scientific">Allorhodopirellula heiligendammensis</name>
    <dbReference type="NCBI Taxonomy" id="2714739"/>
    <lineage>
        <taxon>Bacteria</taxon>
        <taxon>Pseudomonadati</taxon>
        <taxon>Planctomycetota</taxon>
        <taxon>Planctomycetia</taxon>
        <taxon>Pirellulales</taxon>
        <taxon>Pirellulaceae</taxon>
        <taxon>Allorhodopirellula</taxon>
    </lineage>
</organism>
<dbReference type="InterPro" id="IPR013043">
    <property type="entry name" value="DUF1595"/>
</dbReference>
<evidence type="ECO:0000259" key="1">
    <source>
        <dbReference type="Pfam" id="PF07624"/>
    </source>
</evidence>
<accession>A0A5C6C6S6</accession>
<feature type="domain" description="DUF1595" evidence="5">
    <location>
        <begin position="275"/>
        <end position="333"/>
    </location>
</feature>
<dbReference type="Pfam" id="PF07624">
    <property type="entry name" value="PSD2"/>
    <property type="match status" value="1"/>
</dbReference>
<evidence type="ECO:0000259" key="3">
    <source>
        <dbReference type="Pfam" id="PF07627"/>
    </source>
</evidence>
<dbReference type="OrthoDB" id="175242at2"/>
<feature type="domain" description="DUF1592" evidence="4">
    <location>
        <begin position="345"/>
        <end position="472"/>
    </location>
</feature>
<sequence>MRFSDENRKNLARCEPTRRLAAILWIALVVITDCIPAHAASPFTEVISPALKRHCAKCHGSADEREADMDLASLDEESLIAQPELIRTVIDALDLNEMPPLDEPPLEPGLREHLIEQLTSILRTSIAQQRPYSQTPIRRMNRFQYNNAVTDLFQLKCAVFTLPERMMREHNGYFNPSSGRMADVVAVGSRPLGKSQMIESRLGGVTAFPQDLRAEHGFDNQADHLSLSPLLMESFLQLGQSITQSPDFDPRNVGIWSKFFAAPRNEHDLQGEVAGRLRPFLTEAFRRPVTAETLARYSAFTNAQIQSGVPFTDAMKAVAAAVIASPRFLYLYETSHEDEDGKEVDDFELASRLSFFLWGSLPDQLLLNLASKGELGDPVVLEEQADRMLKDPKLKRFCDSFPTQWLQLERIVSSVPSPDKYPEFYYLKFRDSMHMMIEPLLIFETVLIENQPITQLVDSDFTYRSGLLEDAYQPPATGRKGTGRKGTGGEVAVLRFQRLPVTDRRHGGVITNAAVMTMTSGPERTQPITRGAWISAVIFNNPPDPPPADVPALDDTPSAAEENLTLRERLEMHRKRSDCKGCHEQIDPLGFALENYNPIGVWRDHYENGREIDMEGKLFQKHEFSTVIEFKDAILAEQDRFTRGLGGHLLSFALARQLDAADHLALDKITANCAADNYKMQTLVKQVILSEPFRRKHNPVSPPAQFSGTER</sequence>
<dbReference type="Pfam" id="PF07626">
    <property type="entry name" value="PSD3"/>
    <property type="match status" value="1"/>
</dbReference>
<comment type="caution">
    <text evidence="6">The sequence shown here is derived from an EMBL/GenBank/DDBJ whole genome shotgun (WGS) entry which is preliminary data.</text>
</comment>